<gene>
    <name evidence="1" type="ORF">S12H4_25774</name>
</gene>
<reference evidence="1" key="1">
    <citation type="journal article" date="2014" name="Front. Microbiol.">
        <title>High frequency of phylogenetically diverse reductive dehalogenase-homologous genes in deep subseafloor sedimentary metagenomes.</title>
        <authorList>
            <person name="Kawai M."/>
            <person name="Futagami T."/>
            <person name="Toyoda A."/>
            <person name="Takaki Y."/>
            <person name="Nishi S."/>
            <person name="Hori S."/>
            <person name="Arai W."/>
            <person name="Tsubouchi T."/>
            <person name="Morono Y."/>
            <person name="Uchiyama I."/>
            <person name="Ito T."/>
            <person name="Fujiyama A."/>
            <person name="Inagaki F."/>
            <person name="Takami H."/>
        </authorList>
    </citation>
    <scope>NUCLEOTIDE SEQUENCE</scope>
    <source>
        <strain evidence="1">Expedition CK06-06</strain>
    </source>
</reference>
<accession>X1TB11</accession>
<organism evidence="1">
    <name type="scientific">marine sediment metagenome</name>
    <dbReference type="NCBI Taxonomy" id="412755"/>
    <lineage>
        <taxon>unclassified sequences</taxon>
        <taxon>metagenomes</taxon>
        <taxon>ecological metagenomes</taxon>
    </lineage>
</organism>
<comment type="caution">
    <text evidence="1">The sequence shown here is derived from an EMBL/GenBank/DDBJ whole genome shotgun (WGS) entry which is preliminary data.</text>
</comment>
<dbReference type="EMBL" id="BARW01014562">
    <property type="protein sequence ID" value="GAI77214.1"/>
    <property type="molecule type" value="Genomic_DNA"/>
</dbReference>
<dbReference type="SUPFAM" id="SSF46785">
    <property type="entry name" value="Winged helix' DNA-binding domain"/>
    <property type="match status" value="1"/>
</dbReference>
<evidence type="ECO:0000313" key="1">
    <source>
        <dbReference type="EMBL" id="GAI77214.1"/>
    </source>
</evidence>
<feature type="non-terminal residue" evidence="1">
    <location>
        <position position="99"/>
    </location>
</feature>
<evidence type="ECO:0008006" key="2">
    <source>
        <dbReference type="Google" id="ProtNLM"/>
    </source>
</evidence>
<sequence length="99" mass="11422">MRKSKANYPLFYFEEFFGTLQYLILLEKEGKLYNDQLISKMGLNTRTIENARGRLIFLGLIETEDGSYTDSLGVKRPVLFSKITESGHIVAKKLLEIEE</sequence>
<dbReference type="InterPro" id="IPR036390">
    <property type="entry name" value="WH_DNA-bd_sf"/>
</dbReference>
<protein>
    <recommendedName>
        <fullName evidence="2">HTH marR-type domain-containing protein</fullName>
    </recommendedName>
</protein>
<name>X1TB11_9ZZZZ</name>
<dbReference type="AlphaFoldDB" id="X1TB11"/>
<proteinExistence type="predicted"/>